<keyword evidence="2 5" id="KW-0812">Transmembrane</keyword>
<evidence type="ECO:0000313" key="7">
    <source>
        <dbReference type="Proteomes" id="UP000267081"/>
    </source>
</evidence>
<comment type="subcellular location">
    <subcellularLocation>
        <location evidence="1">Membrane</location>
        <topology evidence="1">Multi-pass membrane protein</topology>
    </subcellularLocation>
</comment>
<evidence type="ECO:0000256" key="5">
    <source>
        <dbReference type="SAM" id="Phobius"/>
    </source>
</evidence>
<evidence type="ECO:0000256" key="3">
    <source>
        <dbReference type="ARBA" id="ARBA00022989"/>
    </source>
</evidence>
<evidence type="ECO:0000256" key="4">
    <source>
        <dbReference type="ARBA" id="ARBA00023136"/>
    </source>
</evidence>
<organism evidence="6 7">
    <name type="scientific">Amycolatopsis eburnea</name>
    <dbReference type="NCBI Taxonomy" id="2267691"/>
    <lineage>
        <taxon>Bacteria</taxon>
        <taxon>Bacillati</taxon>
        <taxon>Actinomycetota</taxon>
        <taxon>Actinomycetes</taxon>
        <taxon>Pseudonocardiales</taxon>
        <taxon>Pseudonocardiaceae</taxon>
        <taxon>Amycolatopsis</taxon>
    </lineage>
</organism>
<dbReference type="Proteomes" id="UP000267081">
    <property type="component" value="Unassembled WGS sequence"/>
</dbReference>
<evidence type="ECO:0000313" key="6">
    <source>
        <dbReference type="EMBL" id="RSD10498.1"/>
    </source>
</evidence>
<dbReference type="Pfam" id="PF13564">
    <property type="entry name" value="DoxX_2"/>
    <property type="match status" value="1"/>
</dbReference>
<proteinExistence type="predicted"/>
<dbReference type="AlphaFoldDB" id="A0A427SZ48"/>
<dbReference type="EMBL" id="RSEC01000060">
    <property type="protein sequence ID" value="RSD10498.1"/>
    <property type="molecule type" value="Genomic_DNA"/>
</dbReference>
<feature type="transmembrane region" description="Helical" evidence="5">
    <location>
        <begin position="101"/>
        <end position="120"/>
    </location>
</feature>
<dbReference type="GO" id="GO:0016020">
    <property type="term" value="C:membrane"/>
    <property type="evidence" value="ECO:0007669"/>
    <property type="project" value="UniProtKB-SubCell"/>
</dbReference>
<evidence type="ECO:0000256" key="1">
    <source>
        <dbReference type="ARBA" id="ARBA00004141"/>
    </source>
</evidence>
<reference evidence="6 7" key="1">
    <citation type="submission" date="2018-12" db="EMBL/GenBank/DDBJ databases">
        <title>Amycolatopsis eburnea sp. nov. actinomycete associate with arbuscular mycorrhiza fungal spore.</title>
        <authorList>
            <person name="Lumyong S."/>
            <person name="Chaiya L."/>
        </authorList>
    </citation>
    <scope>NUCLEOTIDE SEQUENCE [LARGE SCALE GENOMIC DNA]</scope>
    <source>
        <strain evidence="6 7">GLM-1</strain>
    </source>
</reference>
<keyword evidence="7" id="KW-1185">Reference proteome</keyword>
<evidence type="ECO:0000256" key="2">
    <source>
        <dbReference type="ARBA" id="ARBA00022692"/>
    </source>
</evidence>
<dbReference type="InterPro" id="IPR032808">
    <property type="entry name" value="DoxX"/>
</dbReference>
<dbReference type="OrthoDB" id="3790625at2"/>
<name>A0A427SZ48_9PSEU</name>
<protein>
    <submittedName>
        <fullName evidence="6">DoxX family protein</fullName>
    </submittedName>
</protein>
<accession>A0A427SZ48</accession>
<dbReference type="RefSeq" id="WP_125314650.1">
    <property type="nucleotide sequence ID" value="NZ_RSEC01000060.1"/>
</dbReference>
<gene>
    <name evidence="6" type="ORF">EIY87_37260</name>
</gene>
<keyword evidence="3 5" id="KW-1133">Transmembrane helix</keyword>
<feature type="transmembrane region" description="Helical" evidence="5">
    <location>
        <begin position="56"/>
        <end position="89"/>
    </location>
</feature>
<keyword evidence="4 5" id="KW-0472">Membrane</keyword>
<sequence>MDLALWIAAGALALVALAGGVSKAFLPQAKLAAARGGEWTAEAAPGFVKGLGVLELLAAAGLVLPAVTGIAPVLVPVTAVCWVLLMIGAMITHVRHGSAKLAFLNLAYLAVAVFVAWGRFAV</sequence>
<comment type="caution">
    <text evidence="6">The sequence shown here is derived from an EMBL/GenBank/DDBJ whole genome shotgun (WGS) entry which is preliminary data.</text>
</comment>